<dbReference type="PRINTS" id="PR00932">
    <property type="entry name" value="AMINO1PTASE"/>
</dbReference>
<feature type="transmembrane region" description="Helical" evidence="15">
    <location>
        <begin position="106"/>
        <end position="133"/>
    </location>
</feature>
<evidence type="ECO:0000256" key="6">
    <source>
        <dbReference type="ARBA" id="ARBA00022438"/>
    </source>
</evidence>
<keyword evidence="11" id="KW-0862">Zinc</keyword>
<dbReference type="EMBL" id="BMAT01012239">
    <property type="protein sequence ID" value="GFR88509.1"/>
    <property type="molecule type" value="Genomic_DNA"/>
</dbReference>
<name>A0AAV4GTA7_9GAST</name>
<dbReference type="GO" id="GO:0008270">
    <property type="term" value="F:zinc ion binding"/>
    <property type="evidence" value="ECO:0007669"/>
    <property type="project" value="InterPro"/>
</dbReference>
<evidence type="ECO:0000256" key="15">
    <source>
        <dbReference type="SAM" id="Phobius"/>
    </source>
</evidence>
<comment type="caution">
    <text evidence="17">The sequence shown here is derived from an EMBL/GenBank/DDBJ whole genome shotgun (WGS) entry which is preliminary data.</text>
</comment>
<dbReference type="GO" id="GO:0004177">
    <property type="term" value="F:aminopeptidase activity"/>
    <property type="evidence" value="ECO:0007669"/>
    <property type="project" value="UniProtKB-KW"/>
</dbReference>
<dbReference type="Pfam" id="PF02127">
    <property type="entry name" value="Peptidase_M18"/>
    <property type="match status" value="1"/>
</dbReference>
<organism evidence="17 18">
    <name type="scientific">Elysia marginata</name>
    <dbReference type="NCBI Taxonomy" id="1093978"/>
    <lineage>
        <taxon>Eukaryota</taxon>
        <taxon>Metazoa</taxon>
        <taxon>Spiralia</taxon>
        <taxon>Lophotrochozoa</taxon>
        <taxon>Mollusca</taxon>
        <taxon>Gastropoda</taxon>
        <taxon>Heterobranchia</taxon>
        <taxon>Euthyneura</taxon>
        <taxon>Panpulmonata</taxon>
        <taxon>Sacoglossa</taxon>
        <taxon>Placobranchoidea</taxon>
        <taxon>Plakobranchidae</taxon>
        <taxon>Elysia</taxon>
    </lineage>
</organism>
<evidence type="ECO:0000259" key="16">
    <source>
        <dbReference type="Pfam" id="PF00999"/>
    </source>
</evidence>
<evidence type="ECO:0000256" key="12">
    <source>
        <dbReference type="ARBA" id="ARBA00022989"/>
    </source>
</evidence>
<accession>A0AAV4GTA7</accession>
<feature type="transmembrane region" description="Helical" evidence="15">
    <location>
        <begin position="183"/>
        <end position="208"/>
    </location>
</feature>
<keyword evidence="8 15" id="KW-0812">Transmembrane</keyword>
<dbReference type="NCBIfam" id="NF002600">
    <property type="entry name" value="PRK02256.1"/>
    <property type="match status" value="1"/>
</dbReference>
<dbReference type="GO" id="GO:0015297">
    <property type="term" value="F:antiporter activity"/>
    <property type="evidence" value="ECO:0007669"/>
    <property type="project" value="InterPro"/>
</dbReference>
<dbReference type="InterPro" id="IPR023358">
    <property type="entry name" value="Peptidase_M18_dom2"/>
</dbReference>
<keyword evidence="10" id="KW-0378">Hydrolase</keyword>
<dbReference type="Gene3D" id="2.30.250.10">
    <property type="entry name" value="Aminopeptidase i, Domain 2"/>
    <property type="match status" value="1"/>
</dbReference>
<dbReference type="PANTHER" id="PTHR28570">
    <property type="entry name" value="ASPARTYL AMINOPEPTIDASE"/>
    <property type="match status" value="1"/>
</dbReference>
<feature type="transmembrane region" description="Helical" evidence="15">
    <location>
        <begin position="72"/>
        <end position="94"/>
    </location>
</feature>
<comment type="subunit">
    <text evidence="4">Tetrahedron-shaped homododecamer built from six homodimers.</text>
</comment>
<keyword evidence="9" id="KW-0479">Metal-binding</keyword>
<dbReference type="GO" id="GO:1902600">
    <property type="term" value="P:proton transmembrane transport"/>
    <property type="evidence" value="ECO:0007669"/>
    <property type="project" value="InterPro"/>
</dbReference>
<feature type="transmembrane region" description="Helical" evidence="15">
    <location>
        <begin position="153"/>
        <end position="171"/>
    </location>
</feature>
<evidence type="ECO:0000256" key="11">
    <source>
        <dbReference type="ARBA" id="ARBA00022833"/>
    </source>
</evidence>
<evidence type="ECO:0000256" key="7">
    <source>
        <dbReference type="ARBA" id="ARBA00022670"/>
    </source>
</evidence>
<dbReference type="PANTHER" id="PTHR28570:SF2">
    <property type="entry name" value="M18 FAMILY AMINOPEPTIDASE 1-RELATED"/>
    <property type="match status" value="1"/>
</dbReference>
<dbReference type="Proteomes" id="UP000762676">
    <property type="component" value="Unassembled WGS sequence"/>
</dbReference>
<dbReference type="Gene3D" id="3.40.630.10">
    <property type="entry name" value="Zn peptidases"/>
    <property type="match status" value="1"/>
</dbReference>
<evidence type="ECO:0000256" key="2">
    <source>
        <dbReference type="ARBA" id="ARBA00004141"/>
    </source>
</evidence>
<dbReference type="AlphaFoldDB" id="A0AAV4GTA7"/>
<keyword evidence="12 15" id="KW-1133">Transmembrane helix</keyword>
<evidence type="ECO:0000313" key="17">
    <source>
        <dbReference type="EMBL" id="GFR88509.1"/>
    </source>
</evidence>
<comment type="similarity">
    <text evidence="3">Belongs to the peptidase M18 family.</text>
</comment>
<evidence type="ECO:0000256" key="14">
    <source>
        <dbReference type="ARBA" id="ARBA00023136"/>
    </source>
</evidence>
<proteinExistence type="inferred from homology"/>
<dbReference type="SUPFAM" id="SSF101821">
    <property type="entry name" value="Aminopeptidase/glucanase lid domain"/>
    <property type="match status" value="1"/>
</dbReference>
<keyword evidence="14 15" id="KW-0472">Membrane</keyword>
<feature type="transmembrane region" description="Helical" evidence="15">
    <location>
        <begin position="12"/>
        <end position="35"/>
    </location>
</feature>
<dbReference type="InterPro" id="IPR001948">
    <property type="entry name" value="Peptidase_M18"/>
</dbReference>
<comment type="cofactor">
    <cofactor evidence="1">
        <name>Zn(2+)</name>
        <dbReference type="ChEBI" id="CHEBI:29105"/>
    </cofactor>
</comment>
<keyword evidence="6 17" id="KW-0031">Aminopeptidase</keyword>
<feature type="transmembrane region" description="Helical" evidence="15">
    <location>
        <begin position="228"/>
        <end position="248"/>
    </location>
</feature>
<evidence type="ECO:0000313" key="18">
    <source>
        <dbReference type="Proteomes" id="UP000762676"/>
    </source>
</evidence>
<keyword evidence="18" id="KW-1185">Reference proteome</keyword>
<evidence type="ECO:0000256" key="5">
    <source>
        <dbReference type="ARBA" id="ARBA00015118"/>
    </source>
</evidence>
<dbReference type="GO" id="GO:0008237">
    <property type="term" value="F:metallopeptidase activity"/>
    <property type="evidence" value="ECO:0007669"/>
    <property type="project" value="UniProtKB-KW"/>
</dbReference>
<dbReference type="Pfam" id="PF00999">
    <property type="entry name" value="Na_H_Exchanger"/>
    <property type="match status" value="1"/>
</dbReference>
<evidence type="ECO:0000256" key="9">
    <source>
        <dbReference type="ARBA" id="ARBA00022723"/>
    </source>
</evidence>
<protein>
    <recommendedName>
        <fullName evidence="5">Aspartyl aminopeptidase</fullName>
    </recommendedName>
</protein>
<evidence type="ECO:0000256" key="10">
    <source>
        <dbReference type="ARBA" id="ARBA00022801"/>
    </source>
</evidence>
<evidence type="ECO:0000256" key="1">
    <source>
        <dbReference type="ARBA" id="ARBA00001947"/>
    </source>
</evidence>
<dbReference type="SUPFAM" id="SSF53187">
    <property type="entry name" value="Zn-dependent exopeptidases"/>
    <property type="match status" value="1"/>
</dbReference>
<keyword evidence="13" id="KW-0482">Metalloprotease</keyword>
<evidence type="ECO:0000256" key="13">
    <source>
        <dbReference type="ARBA" id="ARBA00023049"/>
    </source>
</evidence>
<sequence>MALGLLAKYSDFLAPVLQVQLTHDLIMYVMLPVLIYDAAINIKLPMLIKELTGQGFGLDTVFMALWDFCRVFFGGIAVGAILGIAMLFLLRLGHAIPYVQISLTTILAYSSFIIADHVFGMSGVMSTIAAGIVTRTGSKKVLSEPVQQYLGPYWEFMAFVANSFIFLLLGMQEDFLFKDMDHLYENVPFLVLTIAVVLFARFLVVYLLLPISNRLPKSAPVDNKTKAIMFWGGLRGVVPVALMLSIPVDMPERGAIIHMTLARECVAEGIRLATARGFVPAESKDIFKPGDKIWFNNRDKNLVLAVIGQRDITEGTNLVVSHLDSPRLDLKQHPLYEDSGLALMKTHYYGGVKKYQWASRPLALHGVIVLKDGRKVPLAIGEKADDPVFTIPDLLPHLDQHVQRERKASEVLKGEEMNILVGSIPTPIEDETIKDQVKHTVLKKLNEDYGLIEDDFISAELQLVPAEKARDVGLDRGLVGAYGHDDRICAYTSMQAMLDMEAIPERTAICFLVDKEEIGSTGGTGLQSRYLDYFIEEIVGKCRNGDFCSRATRQCLWHSRALSSDVNAGINPLFKSVHDEQNAARLGHGLVLTKYTGSRGKVATNDADAEFVAELRALFDEAEIKWQTGMLGKVDEGGGGTVAIFLAHYGIRTIDAGAALLSMHAPMEIASKFDIHEIYRAYQAFYG</sequence>
<gene>
    <name evidence="17" type="ORF">ElyMa_006101800</name>
</gene>
<evidence type="ECO:0000256" key="8">
    <source>
        <dbReference type="ARBA" id="ARBA00022692"/>
    </source>
</evidence>
<keyword evidence="7" id="KW-0645">Protease</keyword>
<evidence type="ECO:0000256" key="4">
    <source>
        <dbReference type="ARBA" id="ARBA00011395"/>
    </source>
</evidence>
<reference evidence="17 18" key="1">
    <citation type="journal article" date="2021" name="Elife">
        <title>Chloroplast acquisition without the gene transfer in kleptoplastic sea slugs, Plakobranchus ocellatus.</title>
        <authorList>
            <person name="Maeda T."/>
            <person name="Takahashi S."/>
            <person name="Yoshida T."/>
            <person name="Shimamura S."/>
            <person name="Takaki Y."/>
            <person name="Nagai Y."/>
            <person name="Toyoda A."/>
            <person name="Suzuki Y."/>
            <person name="Arimoto A."/>
            <person name="Ishii H."/>
            <person name="Satoh N."/>
            <person name="Nishiyama T."/>
            <person name="Hasebe M."/>
            <person name="Maruyama T."/>
            <person name="Minagawa J."/>
            <person name="Obokata J."/>
            <person name="Shigenobu S."/>
        </authorList>
    </citation>
    <scope>NUCLEOTIDE SEQUENCE [LARGE SCALE GENOMIC DNA]</scope>
</reference>
<dbReference type="InterPro" id="IPR006153">
    <property type="entry name" value="Cation/H_exchanger_TM"/>
</dbReference>
<dbReference type="GO" id="GO:0016020">
    <property type="term" value="C:membrane"/>
    <property type="evidence" value="ECO:0007669"/>
    <property type="project" value="UniProtKB-SubCell"/>
</dbReference>
<evidence type="ECO:0000256" key="3">
    <source>
        <dbReference type="ARBA" id="ARBA00008290"/>
    </source>
</evidence>
<dbReference type="GO" id="GO:0006508">
    <property type="term" value="P:proteolysis"/>
    <property type="evidence" value="ECO:0007669"/>
    <property type="project" value="UniProtKB-KW"/>
</dbReference>
<feature type="domain" description="Cation/H+ exchanger transmembrane" evidence="16">
    <location>
        <begin position="28"/>
        <end position="247"/>
    </location>
</feature>
<comment type="subcellular location">
    <subcellularLocation>
        <location evidence="2">Membrane</location>
        <topology evidence="2">Multi-pass membrane protein</topology>
    </subcellularLocation>
</comment>
<dbReference type="GO" id="GO:0005737">
    <property type="term" value="C:cytoplasm"/>
    <property type="evidence" value="ECO:0007669"/>
    <property type="project" value="UniProtKB-ARBA"/>
</dbReference>